<name>A0A8S9I6K2_BRACR</name>
<dbReference type="EMBL" id="QGKY02001250">
    <property type="protein sequence ID" value="KAF2565103.1"/>
    <property type="molecule type" value="Genomic_DNA"/>
</dbReference>
<gene>
    <name evidence="1" type="ORF">F2Q70_00014108</name>
</gene>
<organism evidence="1">
    <name type="scientific">Brassica cretica</name>
    <name type="common">Mustard</name>
    <dbReference type="NCBI Taxonomy" id="69181"/>
    <lineage>
        <taxon>Eukaryota</taxon>
        <taxon>Viridiplantae</taxon>
        <taxon>Streptophyta</taxon>
        <taxon>Embryophyta</taxon>
        <taxon>Tracheophyta</taxon>
        <taxon>Spermatophyta</taxon>
        <taxon>Magnoliopsida</taxon>
        <taxon>eudicotyledons</taxon>
        <taxon>Gunneridae</taxon>
        <taxon>Pentapetalae</taxon>
        <taxon>rosids</taxon>
        <taxon>malvids</taxon>
        <taxon>Brassicales</taxon>
        <taxon>Brassicaceae</taxon>
        <taxon>Brassiceae</taxon>
        <taxon>Brassica</taxon>
    </lineage>
</organism>
<proteinExistence type="predicted"/>
<evidence type="ECO:0000313" key="1">
    <source>
        <dbReference type="EMBL" id="KAF2565103.1"/>
    </source>
</evidence>
<sequence>MGGPRQLSLLSDLSLLSLSASKTRFDTAPASGGACARVPAPEAYLLLFSCSPLSWLRGLSCFRRHICRSGLPFALGDFSAQGDKIPAASWLFWLRGEAVVQWSEVMVGSLGSGGQVAPVSGASGMAVLYRCISSVEAGELRRILLPRRRPLSSRTQAGIWLNWSVIVLSGFQRVSSMASGWSLSVLPLLKAPLLGPPPDGSFSLECCFLRFSKASGDVAALGCAVVGRYCGALGGGYNPAFLDGFSSRGCSVSNKCSVRRCGCLASGVATDYDGGRFDAYRELFLVGPYL</sequence>
<accession>A0A8S9I6K2</accession>
<dbReference type="AlphaFoldDB" id="A0A8S9I6K2"/>
<reference evidence="1" key="1">
    <citation type="submission" date="2019-12" db="EMBL/GenBank/DDBJ databases">
        <title>Genome sequencing and annotation of Brassica cretica.</title>
        <authorList>
            <person name="Studholme D.J."/>
            <person name="Sarris P.F."/>
        </authorList>
    </citation>
    <scope>NUCLEOTIDE SEQUENCE</scope>
    <source>
        <strain evidence="1">PFS-102/07</strain>
        <tissue evidence="1">Leaf</tissue>
    </source>
</reference>
<comment type="caution">
    <text evidence="1">The sequence shown here is derived from an EMBL/GenBank/DDBJ whole genome shotgun (WGS) entry which is preliminary data.</text>
</comment>
<protein>
    <submittedName>
        <fullName evidence="1">Uncharacterized protein</fullName>
    </submittedName>
</protein>